<evidence type="ECO:0008006" key="4">
    <source>
        <dbReference type="Google" id="ProtNLM"/>
    </source>
</evidence>
<sequence>MLPQFARRYHRADLARRYRYVFVVTYGRSGSTLLMGLLNTIPGYRIRGENGNALYRLYQAQAVLDGAHRRHGGDESRSSRNPWYGAHAWRPSAFRRALLDAFVADVLCPRPGDRVLGFKEIRYTEAHLEDLTGYLDFLRKSFPASKIVFNHRLPDDVARSAWWAEHPGSLERVQAADRRLSAFPADARHFHFHYDRIDDSLDNIRELFAFLGEELDEARVRATLDTRHSYKPAARGAGGTAAPTTPRGTRRLRRLARRVVRVARRR</sequence>
<accession>A0A3A9ZL51</accession>
<dbReference type="AlphaFoldDB" id="A0A3A9ZL51"/>
<gene>
    <name evidence="2" type="ORF">D7223_06115</name>
</gene>
<keyword evidence="3" id="KW-1185">Reference proteome</keyword>
<evidence type="ECO:0000313" key="2">
    <source>
        <dbReference type="EMBL" id="RKN49092.1"/>
    </source>
</evidence>
<dbReference type="Proteomes" id="UP000281726">
    <property type="component" value="Unassembled WGS sequence"/>
</dbReference>
<feature type="transmembrane region" description="Helical" evidence="1">
    <location>
        <begin position="20"/>
        <end position="38"/>
    </location>
</feature>
<protein>
    <recommendedName>
        <fullName evidence="4">Sulfotransferase</fullName>
    </recommendedName>
</protein>
<dbReference type="InterPro" id="IPR027417">
    <property type="entry name" value="P-loop_NTPase"/>
</dbReference>
<keyword evidence="1" id="KW-0472">Membrane</keyword>
<evidence type="ECO:0000256" key="1">
    <source>
        <dbReference type="SAM" id="Phobius"/>
    </source>
</evidence>
<reference evidence="2 3" key="1">
    <citation type="journal article" date="2004" name="Syst. Appl. Microbiol.">
        <title>Cryptoendolithic actinomycetes from antarctic sandstone rock samples: Micromonospora endolithica sp. nov. and two isolates related to Micromonospora coerulea Jensen 1932.</title>
        <authorList>
            <person name="Hirsch P."/>
            <person name="Mevs U."/>
            <person name="Kroppenstedt R.M."/>
            <person name="Schumann P."/>
            <person name="Stackebrandt E."/>
        </authorList>
    </citation>
    <scope>NUCLEOTIDE SEQUENCE [LARGE SCALE GENOMIC DNA]</scope>
    <source>
        <strain evidence="2 3">JCM 12677</strain>
    </source>
</reference>
<proteinExistence type="predicted"/>
<dbReference type="Pfam" id="PF13469">
    <property type="entry name" value="Sulfotransfer_3"/>
    <property type="match status" value="1"/>
</dbReference>
<dbReference type="EMBL" id="RBAK01000002">
    <property type="protein sequence ID" value="RKN49092.1"/>
    <property type="molecule type" value="Genomic_DNA"/>
</dbReference>
<dbReference type="SUPFAM" id="SSF52540">
    <property type="entry name" value="P-loop containing nucleoside triphosphate hydrolases"/>
    <property type="match status" value="1"/>
</dbReference>
<dbReference type="Gene3D" id="3.40.50.300">
    <property type="entry name" value="P-loop containing nucleotide triphosphate hydrolases"/>
    <property type="match status" value="1"/>
</dbReference>
<dbReference type="OrthoDB" id="4169204at2"/>
<name>A0A3A9ZL51_9ACTN</name>
<organism evidence="2 3">
    <name type="scientific">Micromonospora endolithica</name>
    <dbReference type="NCBI Taxonomy" id="230091"/>
    <lineage>
        <taxon>Bacteria</taxon>
        <taxon>Bacillati</taxon>
        <taxon>Actinomycetota</taxon>
        <taxon>Actinomycetes</taxon>
        <taxon>Micromonosporales</taxon>
        <taxon>Micromonosporaceae</taxon>
        <taxon>Micromonospora</taxon>
    </lineage>
</organism>
<keyword evidence="1" id="KW-1133">Transmembrane helix</keyword>
<evidence type="ECO:0000313" key="3">
    <source>
        <dbReference type="Proteomes" id="UP000281726"/>
    </source>
</evidence>
<dbReference type="RefSeq" id="WP_120725916.1">
    <property type="nucleotide sequence ID" value="NZ_RBAK01000002.1"/>
</dbReference>
<keyword evidence="1" id="KW-0812">Transmembrane</keyword>
<comment type="caution">
    <text evidence="2">The sequence shown here is derived from an EMBL/GenBank/DDBJ whole genome shotgun (WGS) entry which is preliminary data.</text>
</comment>